<sequence length="207" mass="22930">MSQINFALREISCKVVYYGPGMGGKTSNLKHVHAKVPEDLRGKLISVETEDERTLFFDFLPLDLGTVKGFKTRFHLYTVPGQTFYNASRKLVLRGVDGVVFVADSSPHRLRANAESMRNLRENLKAHGIDPDTLPMVIQINKRDVPGALPTDMIRAVIDPDKRYITFEAQASAGLGVFETLRDISRLVLERLKGHGAKGGPAATSRP</sequence>
<proteinExistence type="predicted"/>
<dbReference type="Pfam" id="PF00025">
    <property type="entry name" value="Arf"/>
    <property type="match status" value="1"/>
</dbReference>
<protein>
    <submittedName>
        <fullName evidence="3">Signal recognition particle receptor subunit beta</fullName>
    </submittedName>
</protein>
<accession>A0ABT9MF71</accession>
<dbReference type="CDD" id="cd00882">
    <property type="entry name" value="Ras_like_GTPase"/>
    <property type="match status" value="1"/>
</dbReference>
<dbReference type="InterPro" id="IPR052705">
    <property type="entry name" value="Gliding_Motility_GTPase"/>
</dbReference>
<keyword evidence="2" id="KW-0342">GTP-binding</keyword>
<name>A0ABT9MF71_9DEIO</name>
<reference evidence="3 4" key="1">
    <citation type="submission" date="2023-07" db="EMBL/GenBank/DDBJ databases">
        <title>Genomic Encyclopedia of Type Strains, Phase IV (KMG-IV): sequencing the most valuable type-strain genomes for metagenomic binning, comparative biology and taxonomic classification.</title>
        <authorList>
            <person name="Goeker M."/>
        </authorList>
    </citation>
    <scope>NUCLEOTIDE SEQUENCE [LARGE SCALE GENOMIC DNA]</scope>
    <source>
        <strain evidence="3 4">NIO-1023</strain>
    </source>
</reference>
<gene>
    <name evidence="3" type="ORF">QO006_002691</name>
</gene>
<dbReference type="InterPro" id="IPR006689">
    <property type="entry name" value="Small_GTPase_ARF/SAR"/>
</dbReference>
<dbReference type="Gene3D" id="3.40.50.300">
    <property type="entry name" value="P-loop containing nucleotide triphosphate hydrolases"/>
    <property type="match status" value="1"/>
</dbReference>
<dbReference type="EMBL" id="JAURUR010000009">
    <property type="protein sequence ID" value="MDP9765243.1"/>
    <property type="molecule type" value="Genomic_DNA"/>
</dbReference>
<keyword evidence="1" id="KW-0547">Nucleotide-binding</keyword>
<evidence type="ECO:0000313" key="3">
    <source>
        <dbReference type="EMBL" id="MDP9765243.1"/>
    </source>
</evidence>
<organism evidence="3 4">
    <name type="scientific">Deinococcus enclensis</name>
    <dbReference type="NCBI Taxonomy" id="1049582"/>
    <lineage>
        <taxon>Bacteria</taxon>
        <taxon>Thermotogati</taxon>
        <taxon>Deinococcota</taxon>
        <taxon>Deinococci</taxon>
        <taxon>Deinococcales</taxon>
        <taxon>Deinococcaceae</taxon>
        <taxon>Deinococcus</taxon>
    </lineage>
</organism>
<evidence type="ECO:0000256" key="2">
    <source>
        <dbReference type="ARBA" id="ARBA00023134"/>
    </source>
</evidence>
<dbReference type="Proteomes" id="UP001232163">
    <property type="component" value="Unassembled WGS sequence"/>
</dbReference>
<dbReference type="RefSeq" id="WP_307466975.1">
    <property type="nucleotide sequence ID" value="NZ_JAURUR010000009.1"/>
</dbReference>
<dbReference type="PANTHER" id="PTHR42708:SF1">
    <property type="entry name" value="GLIDING MOTILITY PROTEIN MGLA"/>
    <property type="match status" value="1"/>
</dbReference>
<dbReference type="SUPFAM" id="SSF52540">
    <property type="entry name" value="P-loop containing nucleoside triphosphate hydrolases"/>
    <property type="match status" value="1"/>
</dbReference>
<keyword evidence="4" id="KW-1185">Reference proteome</keyword>
<evidence type="ECO:0000256" key="1">
    <source>
        <dbReference type="ARBA" id="ARBA00022741"/>
    </source>
</evidence>
<evidence type="ECO:0000313" key="4">
    <source>
        <dbReference type="Proteomes" id="UP001232163"/>
    </source>
</evidence>
<dbReference type="InterPro" id="IPR027417">
    <property type="entry name" value="P-loop_NTPase"/>
</dbReference>
<comment type="caution">
    <text evidence="3">The sequence shown here is derived from an EMBL/GenBank/DDBJ whole genome shotgun (WGS) entry which is preliminary data.</text>
</comment>
<keyword evidence="3" id="KW-0675">Receptor</keyword>
<dbReference type="PANTHER" id="PTHR42708">
    <property type="entry name" value="ATP/GTP-BINDING PROTEIN-RELATED"/>
    <property type="match status" value="1"/>
</dbReference>